<evidence type="ECO:0000259" key="2">
    <source>
        <dbReference type="Pfam" id="PF13490"/>
    </source>
</evidence>
<dbReference type="STRING" id="472963.BKP45_08225"/>
<feature type="domain" description="Putative zinc-finger" evidence="2">
    <location>
        <begin position="3"/>
        <end position="37"/>
    </location>
</feature>
<dbReference type="EMBL" id="MLQS01000007">
    <property type="protein sequence ID" value="OIJ20775.1"/>
    <property type="molecule type" value="Genomic_DNA"/>
</dbReference>
<dbReference type="Proteomes" id="UP000180057">
    <property type="component" value="Unassembled WGS sequence"/>
</dbReference>
<dbReference type="Pfam" id="PF13490">
    <property type="entry name" value="zf-HC2"/>
    <property type="match status" value="1"/>
</dbReference>
<comment type="caution">
    <text evidence="3">The sequence shown here is derived from an EMBL/GenBank/DDBJ whole genome shotgun (WGS) entry which is preliminary data.</text>
</comment>
<gene>
    <name evidence="3" type="ORF">BKP45_08225</name>
</gene>
<dbReference type="AlphaFoldDB" id="A0A1S2MAS0"/>
<evidence type="ECO:0000256" key="1">
    <source>
        <dbReference type="SAM" id="Phobius"/>
    </source>
</evidence>
<dbReference type="RefSeq" id="WP_071389249.1">
    <property type="nucleotide sequence ID" value="NZ_MLQS01000007.1"/>
</dbReference>
<keyword evidence="1" id="KW-0812">Transmembrane</keyword>
<evidence type="ECO:0000313" key="4">
    <source>
        <dbReference type="Proteomes" id="UP000180057"/>
    </source>
</evidence>
<accession>A0A1S2MAS0</accession>
<feature type="transmembrane region" description="Helical" evidence="1">
    <location>
        <begin position="75"/>
        <end position="97"/>
    </location>
</feature>
<protein>
    <recommendedName>
        <fullName evidence="2">Putative zinc-finger domain-containing protein</fullName>
    </recommendedName>
</protein>
<evidence type="ECO:0000313" key="3">
    <source>
        <dbReference type="EMBL" id="OIJ20775.1"/>
    </source>
</evidence>
<keyword evidence="1" id="KW-0472">Membrane</keyword>
<keyword evidence="1" id="KW-1133">Transmembrane helix</keyword>
<reference evidence="3 4" key="1">
    <citation type="submission" date="2016-10" db="EMBL/GenBank/DDBJ databases">
        <title>Draft genome sequences of four alkaliphilic bacteria belonging to the Anaerobacillus genus.</title>
        <authorList>
            <person name="Bassil N.M."/>
            <person name="Lloyd J.R."/>
        </authorList>
    </citation>
    <scope>NUCLEOTIDE SEQUENCE [LARGE SCALE GENOMIC DNA]</scope>
    <source>
        <strain evidence="3 4">DSM 22531</strain>
    </source>
</reference>
<proteinExistence type="predicted"/>
<sequence length="98" mass="11300">MKCSLIRDLLPLYIEGDCSQNTNKVVADHLEGCSNCRELYELMKSPIEIKVIDQPVTTESQVKNNELWKRYYGRLILKGAGLFFFVYITIVILMALIK</sequence>
<name>A0A1S2MAS0_9BACI</name>
<keyword evidence="4" id="KW-1185">Reference proteome</keyword>
<dbReference type="InterPro" id="IPR027383">
    <property type="entry name" value="Znf_put"/>
</dbReference>
<organism evidence="3 4">
    <name type="scientific">Anaerobacillus alkalidiazotrophicus</name>
    <dbReference type="NCBI Taxonomy" id="472963"/>
    <lineage>
        <taxon>Bacteria</taxon>
        <taxon>Bacillati</taxon>
        <taxon>Bacillota</taxon>
        <taxon>Bacilli</taxon>
        <taxon>Bacillales</taxon>
        <taxon>Bacillaceae</taxon>
        <taxon>Anaerobacillus</taxon>
    </lineage>
</organism>